<dbReference type="OrthoDB" id="5426982at2759"/>
<dbReference type="STRING" id="857340.A0A086SXR9"/>
<dbReference type="Proteomes" id="UP000029964">
    <property type="component" value="Unassembled WGS sequence"/>
</dbReference>
<dbReference type="EMBL" id="JPKY01000110">
    <property type="protein sequence ID" value="KFH41901.1"/>
    <property type="molecule type" value="Genomic_DNA"/>
</dbReference>
<feature type="region of interest" description="Disordered" evidence="1">
    <location>
        <begin position="563"/>
        <end position="584"/>
    </location>
</feature>
<dbReference type="PANTHER" id="PTHR35392">
    <property type="entry name" value="ZN(II)2CYS6 TRANSCRIPTION FACTOR (EUROFUNG)-RELATED-RELATED"/>
    <property type="match status" value="1"/>
</dbReference>
<comment type="caution">
    <text evidence="2">The sequence shown here is derived from an EMBL/GenBank/DDBJ whole genome shotgun (WGS) entry which is preliminary data.</text>
</comment>
<gene>
    <name evidence="2" type="ORF">ACRE_073600</name>
</gene>
<dbReference type="AlphaFoldDB" id="A0A086SXR9"/>
<dbReference type="PANTHER" id="PTHR35392:SF1">
    <property type="entry name" value="ZN(II)2CYS6 TRANSCRIPTION FACTOR (EUROFUNG)"/>
    <property type="match status" value="1"/>
</dbReference>
<accession>A0A086SXR9</accession>
<proteinExistence type="predicted"/>
<feature type="region of interest" description="Disordered" evidence="1">
    <location>
        <begin position="74"/>
        <end position="117"/>
    </location>
</feature>
<evidence type="ECO:0000256" key="1">
    <source>
        <dbReference type="SAM" id="MobiDB-lite"/>
    </source>
</evidence>
<evidence type="ECO:0000313" key="2">
    <source>
        <dbReference type="EMBL" id="KFH41901.1"/>
    </source>
</evidence>
<evidence type="ECO:0000313" key="3">
    <source>
        <dbReference type="Proteomes" id="UP000029964"/>
    </source>
</evidence>
<feature type="region of interest" description="Disordered" evidence="1">
    <location>
        <begin position="1"/>
        <end position="25"/>
    </location>
</feature>
<protein>
    <submittedName>
        <fullName evidence="2">Uncharacterized protein</fullName>
    </submittedName>
</protein>
<name>A0A086SXR9_HAPC1</name>
<dbReference type="HOGENOM" id="CLU_446907_0_0_1"/>
<feature type="region of interest" description="Disordered" evidence="1">
    <location>
        <begin position="129"/>
        <end position="194"/>
    </location>
</feature>
<reference evidence="3" key="1">
    <citation type="journal article" date="2014" name="Genome Announc.">
        <title>Genome sequence and annotation of Acremonium chrysogenum, producer of the beta-lactam antibiotic cephalosporin C.</title>
        <authorList>
            <person name="Terfehr D."/>
            <person name="Dahlmann T.A."/>
            <person name="Specht T."/>
            <person name="Zadra I."/>
            <person name="Kuernsteiner H."/>
            <person name="Kueck U."/>
        </authorList>
    </citation>
    <scope>NUCLEOTIDE SEQUENCE [LARGE SCALE GENOMIC DNA]</scope>
    <source>
        <strain evidence="3">ATCC 11550 / CBS 779.69 / DSM 880 / IAM 14645 / JCM 23072 / IMI 49137</strain>
    </source>
</reference>
<feature type="compositionally biased region" description="Polar residues" evidence="1">
    <location>
        <begin position="1"/>
        <end position="14"/>
    </location>
</feature>
<keyword evidence="3" id="KW-1185">Reference proteome</keyword>
<sequence>MDLTGSLSQISQENPRAPSPPSLEEEELFYTFFDWPAYTRDTEPYQASSQDLDRLITEIPPLIHRFERMKTSFGSEVETATSSEYSSHPSPPELVLGEGSTSPSDHSGPALPEQPEDRHQPLHISLKDVREQDDDWTYPQADPSKGSQPGYVPRLRVPADAVAPHGPQRPNSKVVPAGRSNGKRQRQLENPEQTADVRKSGACLPCRLSRTRCQEHGVCPACRKAFPEHSHLVCARKNLAELWPVIRQGPDVWSRNPEKELQYCSQARRLFTGKPKPIQIFFSSHGSPALSAYVQPYRWQGEDEGSQLEKAAFSSEHPISHTMLQRWAEEDLEVRGERELDFSKAIRKFLMVYARESSPLPMVHQMACFFRIWKTPSFWCRDPSGKVVALPISVQAQLRTIVYRGIHSMEHDILKELDMLVTSSNQPKLTTDQKLGLWACLWQLILTYRDLTATSKTWLARSDRGPNDHLAGPIHARYRYLFESFFPLVAIFYHYQFRMKKSVEFTPDGISALRSKAIEKPARDLLDCRKPFLQSLQKSDNEVDQLLCILVVNHEVQKLNARKRAPKNSKVNAAAHGGHCEDGD</sequence>
<organism evidence="2 3">
    <name type="scientific">Hapsidospora chrysogenum (strain ATCC 11550 / CBS 779.69 / DSM 880 / IAM 14645 / JCM 23072 / IMI 49137)</name>
    <name type="common">Acremonium chrysogenum</name>
    <dbReference type="NCBI Taxonomy" id="857340"/>
    <lineage>
        <taxon>Eukaryota</taxon>
        <taxon>Fungi</taxon>
        <taxon>Dikarya</taxon>
        <taxon>Ascomycota</taxon>
        <taxon>Pezizomycotina</taxon>
        <taxon>Sordariomycetes</taxon>
        <taxon>Hypocreomycetidae</taxon>
        <taxon>Hypocreales</taxon>
        <taxon>Bionectriaceae</taxon>
        <taxon>Hapsidospora</taxon>
    </lineage>
</organism>
<dbReference type="InterPro" id="IPR052973">
    <property type="entry name" value="Fungal_sec-metab_reg_TF"/>
</dbReference>